<dbReference type="EMBL" id="FOUY01000007">
    <property type="protein sequence ID" value="SFN06757.1"/>
    <property type="molecule type" value="Genomic_DNA"/>
</dbReference>
<dbReference type="PANTHER" id="PTHR43156">
    <property type="entry name" value="STAGE II SPORULATION PROTEIN E-RELATED"/>
    <property type="match status" value="1"/>
</dbReference>
<dbReference type="Gene3D" id="3.60.40.10">
    <property type="entry name" value="PPM-type phosphatase domain"/>
    <property type="match status" value="1"/>
</dbReference>
<evidence type="ECO:0000256" key="1">
    <source>
        <dbReference type="ARBA" id="ARBA00022801"/>
    </source>
</evidence>
<dbReference type="NCBIfam" id="TIGR00229">
    <property type="entry name" value="sensory_box"/>
    <property type="match status" value="1"/>
</dbReference>
<dbReference type="CDD" id="cd00130">
    <property type="entry name" value="PAS"/>
    <property type="match status" value="1"/>
</dbReference>
<evidence type="ECO:0000259" key="3">
    <source>
        <dbReference type="PROSITE" id="PS50113"/>
    </source>
</evidence>
<evidence type="ECO:0000259" key="2">
    <source>
        <dbReference type="PROSITE" id="PS50112"/>
    </source>
</evidence>
<feature type="domain" description="PPM-type phosphatase" evidence="4">
    <location>
        <begin position="491"/>
        <end position="714"/>
    </location>
</feature>
<dbReference type="SUPFAM" id="SSF81606">
    <property type="entry name" value="PP2C-like"/>
    <property type="match status" value="1"/>
</dbReference>
<sequence length="720" mass="75683">MGRAVEASADLAVPAPAVPDVAIPDVATSAGRVVVLVIDIAGRRIVDAGPSAAVPWAPEPPVGLSQWSEAVRLTGPDGRPFDGAGSPLTRIADGEPVSDEPVVLHASGAPAEQGGTTVRVTGFPLTGPDGAAGPTGPAHALAVLLLPDGPAHRDRLEHLRDRAVLATEMSFAISDPRRADDPLVWVNPSFERLTGYSLDEVVGRNCRFLQGPNTDRAAVHRIREALQERRPVTEVLLNYRRDGTAFWNQISLSPVQDADGELVSFVGVQSDVTERVVVEQERRAALADAEAARAQLRLLAEATTQLTAALDVADACARFARIVVPELADLCTVDLLEAPDGRSRERIAVAARDGDDDGLLDRGGPLRAPRIEDLAAAAVRAGKPYLIPELPDDGGEMLRDDPAAAEDYERLRLRSALALPLLGRGRVLGLVMLFTQFPYGRRYTQRDLHLAADLAGRAGLAVDNARLYEVERAAAATLQRSLLPALPDVPGTGVAARYLAGADGNQVGGDWYDVLPMPDGSVGAAVGDVVGHDLAAAAAMGQLRGVLRSYAWGGDRPGAVLDRCDQLVQGLDVAEMATAVYARLAPAAPDGSRVLAYANAGHPAPLLREPDGTVVRLDEHRSPMLGAVPEFGRATGASRDDAAVTCAPGSLLVFYTDGLTDIVGEDADARAELLERTLAGLPLGSTPEEVVDGMLAECLPERLVDDVALMVIRLDDAGGG</sequence>
<dbReference type="SMART" id="SM00086">
    <property type="entry name" value="PAC"/>
    <property type="match status" value="1"/>
</dbReference>
<dbReference type="STRING" id="260086.SAMN05216207_100793"/>
<dbReference type="InterPro" id="IPR036457">
    <property type="entry name" value="PPM-type-like_dom_sf"/>
</dbReference>
<organism evidence="5 6">
    <name type="scientific">Pseudonocardia ammonioxydans</name>
    <dbReference type="NCBI Taxonomy" id="260086"/>
    <lineage>
        <taxon>Bacteria</taxon>
        <taxon>Bacillati</taxon>
        <taxon>Actinomycetota</taxon>
        <taxon>Actinomycetes</taxon>
        <taxon>Pseudonocardiales</taxon>
        <taxon>Pseudonocardiaceae</taxon>
        <taxon>Pseudonocardia</taxon>
    </lineage>
</organism>
<dbReference type="InterPro" id="IPR052016">
    <property type="entry name" value="Bact_Sigma-Reg"/>
</dbReference>
<dbReference type="Gene3D" id="3.30.450.40">
    <property type="match status" value="1"/>
</dbReference>
<dbReference type="PROSITE" id="PS50112">
    <property type="entry name" value="PAS"/>
    <property type="match status" value="1"/>
</dbReference>
<protein>
    <submittedName>
        <fullName evidence="5">PAS domain S-box-containing protein</fullName>
    </submittedName>
</protein>
<evidence type="ECO:0000259" key="4">
    <source>
        <dbReference type="PROSITE" id="PS51746"/>
    </source>
</evidence>
<dbReference type="SMART" id="SM00065">
    <property type="entry name" value="GAF"/>
    <property type="match status" value="1"/>
</dbReference>
<dbReference type="InterPro" id="IPR035965">
    <property type="entry name" value="PAS-like_dom_sf"/>
</dbReference>
<accession>A0A1I4W0D7</accession>
<dbReference type="InterPro" id="IPR001610">
    <property type="entry name" value="PAC"/>
</dbReference>
<keyword evidence="1" id="KW-0378">Hydrolase</keyword>
<dbReference type="PROSITE" id="PS51746">
    <property type="entry name" value="PPM_2"/>
    <property type="match status" value="1"/>
</dbReference>
<evidence type="ECO:0000313" key="6">
    <source>
        <dbReference type="Proteomes" id="UP000199614"/>
    </source>
</evidence>
<dbReference type="InterPro" id="IPR003018">
    <property type="entry name" value="GAF"/>
</dbReference>
<proteinExistence type="predicted"/>
<dbReference type="SUPFAM" id="SSF55781">
    <property type="entry name" value="GAF domain-like"/>
    <property type="match status" value="1"/>
</dbReference>
<dbReference type="PANTHER" id="PTHR43156:SF2">
    <property type="entry name" value="STAGE II SPORULATION PROTEIN E"/>
    <property type="match status" value="1"/>
</dbReference>
<dbReference type="PROSITE" id="PS50113">
    <property type="entry name" value="PAC"/>
    <property type="match status" value="1"/>
</dbReference>
<dbReference type="Proteomes" id="UP000199614">
    <property type="component" value="Unassembled WGS sequence"/>
</dbReference>
<feature type="domain" description="PAS" evidence="2">
    <location>
        <begin position="183"/>
        <end position="229"/>
    </location>
</feature>
<dbReference type="AlphaFoldDB" id="A0A1I4W0D7"/>
<dbReference type="InterPro" id="IPR001932">
    <property type="entry name" value="PPM-type_phosphatase-like_dom"/>
</dbReference>
<dbReference type="GO" id="GO:0016791">
    <property type="term" value="F:phosphatase activity"/>
    <property type="evidence" value="ECO:0007669"/>
    <property type="project" value="TreeGrafter"/>
</dbReference>
<dbReference type="InterPro" id="IPR029016">
    <property type="entry name" value="GAF-like_dom_sf"/>
</dbReference>
<dbReference type="Gene3D" id="3.30.450.20">
    <property type="entry name" value="PAS domain"/>
    <property type="match status" value="1"/>
</dbReference>
<dbReference type="InterPro" id="IPR000014">
    <property type="entry name" value="PAS"/>
</dbReference>
<dbReference type="SMART" id="SM00331">
    <property type="entry name" value="PP2C_SIG"/>
    <property type="match status" value="1"/>
</dbReference>
<evidence type="ECO:0000313" key="5">
    <source>
        <dbReference type="EMBL" id="SFN06757.1"/>
    </source>
</evidence>
<dbReference type="InterPro" id="IPR000700">
    <property type="entry name" value="PAS-assoc_C"/>
</dbReference>
<gene>
    <name evidence="5" type="ORF">SAMN05216207_100793</name>
</gene>
<dbReference type="Pfam" id="PF13185">
    <property type="entry name" value="GAF_2"/>
    <property type="match status" value="1"/>
</dbReference>
<feature type="domain" description="PAC" evidence="3">
    <location>
        <begin position="230"/>
        <end position="284"/>
    </location>
</feature>
<dbReference type="Pfam" id="PF13426">
    <property type="entry name" value="PAS_9"/>
    <property type="match status" value="1"/>
</dbReference>
<name>A0A1I4W0D7_PSUAM</name>
<keyword evidence="6" id="KW-1185">Reference proteome</keyword>
<dbReference type="Pfam" id="PF07228">
    <property type="entry name" value="SpoIIE"/>
    <property type="match status" value="1"/>
</dbReference>
<dbReference type="SUPFAM" id="SSF55785">
    <property type="entry name" value="PYP-like sensor domain (PAS domain)"/>
    <property type="match status" value="1"/>
</dbReference>
<reference evidence="5 6" key="1">
    <citation type="submission" date="2016-10" db="EMBL/GenBank/DDBJ databases">
        <authorList>
            <person name="de Groot N.N."/>
        </authorList>
    </citation>
    <scope>NUCLEOTIDE SEQUENCE [LARGE SCALE GENOMIC DNA]</scope>
    <source>
        <strain evidence="5 6">CGMCC 4.1877</strain>
    </source>
</reference>